<dbReference type="EC" id="4.1.1.20" evidence="5 6"/>
<keyword evidence="3 5" id="KW-0663">Pyridoxal phosphate</keyword>
<proteinExistence type="inferred from homology"/>
<name>A0A923NIV1_9FIRM</name>
<feature type="binding site" evidence="5">
    <location>
        <position position="323"/>
    </location>
    <ligand>
        <name>substrate</name>
    </ligand>
</feature>
<sequence length="427" mass="46855">MANLEIGGIDCRRLAEVSGTPLLVYDEAKIEGQFAAATSNFKSEKFETEVVYAAKAFSCKAIFEKAKEAGAGLDVVSGGELYCAQQAGVDMKSVYFHGNNKSEEELRMALEAGCGTIVLDNRMESQRLVNLAAELKRPIDVLLRVNPGIEAHTHEYIRTSGSDSKFGISIKKAEEIAELIQPVLNSEYVTFKGFHSHIGSQITETEGFEKALEIMIDFIREMKEQYRITAGCLSIGGGFGIKYTAVDKPIPLGEMAEILARTCETLIAEKGVALKKLLIEPGRSIVGEAGYALYRVGFSKDTDSKHFLFVDGGMSDNIRPALYQAEYSCDIATRMGEPKDKTFCVAGKNCESGDILIKEAKLPSSVCEGDLLVIYAAGAYGYSMASNYNRAGRPEVVFVKDGKARRVLRRETYEDQLRLEADEQLTI</sequence>
<dbReference type="AlphaFoldDB" id="A0A923NIV1"/>
<comment type="catalytic activity">
    <reaction evidence="5 8">
        <text>meso-2,6-diaminopimelate + H(+) = L-lysine + CO2</text>
        <dbReference type="Rhea" id="RHEA:15101"/>
        <dbReference type="ChEBI" id="CHEBI:15378"/>
        <dbReference type="ChEBI" id="CHEBI:16526"/>
        <dbReference type="ChEBI" id="CHEBI:32551"/>
        <dbReference type="ChEBI" id="CHEBI:57791"/>
        <dbReference type="EC" id="4.1.1.20"/>
    </reaction>
</comment>
<dbReference type="HAMAP" id="MF_02120">
    <property type="entry name" value="LysA"/>
    <property type="match status" value="1"/>
</dbReference>
<dbReference type="Pfam" id="PF02784">
    <property type="entry name" value="Orn_Arg_deC_N"/>
    <property type="match status" value="1"/>
</dbReference>
<feature type="domain" description="Orn/DAP/Arg decarboxylase 2 N-terminal" evidence="9">
    <location>
        <begin position="28"/>
        <end position="286"/>
    </location>
</feature>
<dbReference type="EMBL" id="JACRYT010000007">
    <property type="protein sequence ID" value="MBC6679863.1"/>
    <property type="molecule type" value="Genomic_DNA"/>
</dbReference>
<evidence type="ECO:0000256" key="7">
    <source>
        <dbReference type="PIRSR" id="PIRSR600183-50"/>
    </source>
</evidence>
<feature type="binding site" evidence="5">
    <location>
        <position position="380"/>
    </location>
    <ligand>
        <name>substrate</name>
    </ligand>
</feature>
<dbReference type="PANTHER" id="PTHR43727:SF2">
    <property type="entry name" value="GROUP IV DECARBOXYLASE"/>
    <property type="match status" value="1"/>
</dbReference>
<evidence type="ECO:0000256" key="3">
    <source>
        <dbReference type="ARBA" id="ARBA00022898"/>
    </source>
</evidence>
<feature type="binding site" evidence="5">
    <location>
        <position position="351"/>
    </location>
    <ligand>
        <name>substrate</name>
    </ligand>
</feature>
<evidence type="ECO:0000313" key="11">
    <source>
        <dbReference type="Proteomes" id="UP000602647"/>
    </source>
</evidence>
<dbReference type="PRINTS" id="PR01181">
    <property type="entry name" value="DAPDCRBXLASE"/>
</dbReference>
<dbReference type="InterPro" id="IPR022644">
    <property type="entry name" value="De-COase2_N"/>
</dbReference>
<comment type="subunit">
    <text evidence="5">Homodimer.</text>
</comment>
<comment type="pathway">
    <text evidence="5 8">Amino-acid biosynthesis; L-lysine biosynthesis via DAP pathway; L-lysine from DL-2,6-diaminopimelate: step 1/1.</text>
</comment>
<dbReference type="Proteomes" id="UP000602647">
    <property type="component" value="Unassembled WGS sequence"/>
</dbReference>
<keyword evidence="4 5" id="KW-0456">Lyase</keyword>
<dbReference type="NCBIfam" id="TIGR01048">
    <property type="entry name" value="lysA"/>
    <property type="match status" value="1"/>
</dbReference>
<dbReference type="GO" id="GO:0009089">
    <property type="term" value="P:lysine biosynthetic process via diaminopimelate"/>
    <property type="evidence" value="ECO:0007669"/>
    <property type="project" value="UniProtKB-UniRule"/>
</dbReference>
<dbReference type="InterPro" id="IPR029066">
    <property type="entry name" value="PLP-binding_barrel"/>
</dbReference>
<dbReference type="SUPFAM" id="SSF51419">
    <property type="entry name" value="PLP-binding barrel"/>
    <property type="match status" value="1"/>
</dbReference>
<accession>A0A923NIV1</accession>
<feature type="active site" description="Proton donor" evidence="7">
    <location>
        <position position="350"/>
    </location>
</feature>
<dbReference type="FunFam" id="3.20.20.10:FF:000003">
    <property type="entry name" value="Diaminopimelate decarboxylase"/>
    <property type="match status" value="1"/>
</dbReference>
<evidence type="ECO:0000259" key="9">
    <source>
        <dbReference type="Pfam" id="PF02784"/>
    </source>
</evidence>
<keyword evidence="5" id="KW-0028">Amino-acid biosynthesis</keyword>
<feature type="modified residue" description="N6-(pyridoxal phosphate)lysine" evidence="5 7">
    <location>
        <position position="55"/>
    </location>
</feature>
<comment type="cofactor">
    <cofactor evidence="1 5 7 8">
        <name>pyridoxal 5'-phosphate</name>
        <dbReference type="ChEBI" id="CHEBI:597326"/>
    </cofactor>
</comment>
<dbReference type="Gene3D" id="3.20.20.10">
    <property type="entry name" value="Alanine racemase"/>
    <property type="match status" value="1"/>
</dbReference>
<dbReference type="PRINTS" id="PR01179">
    <property type="entry name" value="ODADCRBXLASE"/>
</dbReference>
<dbReference type="GO" id="GO:0030170">
    <property type="term" value="F:pyridoxal phosphate binding"/>
    <property type="evidence" value="ECO:0007669"/>
    <property type="project" value="UniProtKB-UniRule"/>
</dbReference>
<reference evidence="10" key="1">
    <citation type="submission" date="2020-08" db="EMBL/GenBank/DDBJ databases">
        <title>Genome public.</title>
        <authorList>
            <person name="Liu C."/>
            <person name="Sun Q."/>
        </authorList>
    </citation>
    <scope>NUCLEOTIDE SEQUENCE</scope>
    <source>
        <strain evidence="10">BX12</strain>
    </source>
</reference>
<feature type="binding site" evidence="5">
    <location>
        <position position="283"/>
    </location>
    <ligand>
        <name>substrate</name>
    </ligand>
</feature>
<keyword evidence="11" id="KW-1185">Reference proteome</keyword>
<feature type="binding site" evidence="5">
    <location>
        <position position="380"/>
    </location>
    <ligand>
        <name>pyridoxal 5'-phosphate</name>
        <dbReference type="ChEBI" id="CHEBI:597326"/>
    </ligand>
</feature>
<feature type="binding site" evidence="5">
    <location>
        <position position="238"/>
    </location>
    <ligand>
        <name>pyridoxal 5'-phosphate</name>
        <dbReference type="ChEBI" id="CHEBI:597326"/>
    </ligand>
</feature>
<keyword evidence="2 5" id="KW-0210">Decarboxylase</keyword>
<evidence type="ECO:0000256" key="2">
    <source>
        <dbReference type="ARBA" id="ARBA00022793"/>
    </source>
</evidence>
<dbReference type="Gene3D" id="2.40.37.10">
    <property type="entry name" value="Lyase, Ornithine Decarboxylase, Chain A, domain 1"/>
    <property type="match status" value="1"/>
</dbReference>
<dbReference type="RefSeq" id="WP_187302962.1">
    <property type="nucleotide sequence ID" value="NZ_JACRYT010000007.1"/>
</dbReference>
<evidence type="ECO:0000256" key="8">
    <source>
        <dbReference type="RuleBase" id="RU003738"/>
    </source>
</evidence>
<keyword evidence="5 8" id="KW-0457">Lysine biosynthesis</keyword>
<comment type="similarity">
    <text evidence="5">Belongs to the Orn/Lys/Arg decarboxylase class-II family. LysA subfamily.</text>
</comment>
<evidence type="ECO:0000256" key="4">
    <source>
        <dbReference type="ARBA" id="ARBA00023239"/>
    </source>
</evidence>
<dbReference type="CDD" id="cd06828">
    <property type="entry name" value="PLPDE_III_DapDC"/>
    <property type="match status" value="1"/>
</dbReference>
<gene>
    <name evidence="5 10" type="primary">lysA</name>
    <name evidence="10" type="ORF">H9L42_08485</name>
</gene>
<organism evidence="10 11">
    <name type="scientific">Zhenpiania hominis</name>
    <dbReference type="NCBI Taxonomy" id="2763644"/>
    <lineage>
        <taxon>Bacteria</taxon>
        <taxon>Bacillati</taxon>
        <taxon>Bacillota</taxon>
        <taxon>Clostridia</taxon>
        <taxon>Peptostreptococcales</taxon>
        <taxon>Anaerovoracaceae</taxon>
        <taxon>Zhenpiania</taxon>
    </lineage>
</organism>
<comment type="caution">
    <text evidence="10">The sequence shown here is derived from an EMBL/GenBank/DDBJ whole genome shotgun (WGS) entry which is preliminary data.</text>
</comment>
<feature type="binding site" evidence="5">
    <location>
        <begin position="280"/>
        <end position="283"/>
    </location>
    <ligand>
        <name>pyridoxal 5'-phosphate</name>
        <dbReference type="ChEBI" id="CHEBI:597326"/>
    </ligand>
</feature>
<feature type="binding site" evidence="5">
    <location>
        <position position="319"/>
    </location>
    <ligand>
        <name>substrate</name>
    </ligand>
</feature>
<protein>
    <recommendedName>
        <fullName evidence="5 6">Diaminopimelate decarboxylase</fullName>
        <shortName evidence="5">DAP decarboxylase</shortName>
        <shortName evidence="5">DAPDC</shortName>
        <ecNumber evidence="5 6">4.1.1.20</ecNumber>
    </recommendedName>
</protein>
<dbReference type="InterPro" id="IPR002986">
    <property type="entry name" value="DAP_deCOOHase_LysA"/>
</dbReference>
<dbReference type="InterPro" id="IPR000183">
    <property type="entry name" value="Orn/DAP/Arg_de-COase"/>
</dbReference>
<evidence type="ECO:0000256" key="6">
    <source>
        <dbReference type="NCBIfam" id="TIGR01048"/>
    </source>
</evidence>
<evidence type="ECO:0000256" key="1">
    <source>
        <dbReference type="ARBA" id="ARBA00001933"/>
    </source>
</evidence>
<dbReference type="PANTHER" id="PTHR43727">
    <property type="entry name" value="DIAMINOPIMELATE DECARBOXYLASE"/>
    <property type="match status" value="1"/>
</dbReference>
<dbReference type="SUPFAM" id="SSF50621">
    <property type="entry name" value="Alanine racemase C-terminal domain-like"/>
    <property type="match status" value="1"/>
</dbReference>
<evidence type="ECO:0000313" key="10">
    <source>
        <dbReference type="EMBL" id="MBC6679863.1"/>
    </source>
</evidence>
<comment type="function">
    <text evidence="5">Specifically catalyzes the decarboxylation of meso-diaminopimelate (meso-DAP) to L-lysine.</text>
</comment>
<evidence type="ECO:0000256" key="5">
    <source>
        <dbReference type="HAMAP-Rule" id="MF_02120"/>
    </source>
</evidence>
<dbReference type="GO" id="GO:0008836">
    <property type="term" value="F:diaminopimelate decarboxylase activity"/>
    <property type="evidence" value="ECO:0007669"/>
    <property type="project" value="UniProtKB-UniRule"/>
</dbReference>
<dbReference type="InterPro" id="IPR009006">
    <property type="entry name" value="Ala_racemase/Decarboxylase_C"/>
</dbReference>